<organism evidence="1 2">
    <name type="scientific">Rahnella variigena</name>
    <dbReference type="NCBI Taxonomy" id="574964"/>
    <lineage>
        <taxon>Bacteria</taxon>
        <taxon>Pseudomonadati</taxon>
        <taxon>Pseudomonadota</taxon>
        <taxon>Gammaproteobacteria</taxon>
        <taxon>Enterobacterales</taxon>
        <taxon>Yersiniaceae</taxon>
        <taxon>Rahnella</taxon>
    </lineage>
</organism>
<keyword evidence="2" id="KW-1185">Reference proteome</keyword>
<comment type="caution">
    <text evidence="1">The sequence shown here is derived from an EMBL/GenBank/DDBJ whole genome shotgun (WGS) entry which is preliminary data.</text>
</comment>
<accession>A0ABX9PTU5</accession>
<reference evidence="1 2" key="1">
    <citation type="submission" date="2017-08" db="EMBL/GenBank/DDBJ databases">
        <title>Comparative genomics of bacteria isolated from necrotic lesions of AOD affected trees.</title>
        <authorList>
            <person name="Doonan J."/>
            <person name="Denman S."/>
            <person name="Mcdonald J.E."/>
        </authorList>
    </citation>
    <scope>NUCLEOTIDE SEQUENCE [LARGE SCALE GENOMIC DNA]</scope>
    <source>
        <strain evidence="1 2">CIP 105588</strain>
    </source>
</reference>
<dbReference type="Proteomes" id="UP000284853">
    <property type="component" value="Unassembled WGS sequence"/>
</dbReference>
<name>A0ABX9PTU5_9GAMM</name>
<proteinExistence type="predicted"/>
<protein>
    <submittedName>
        <fullName evidence="1">Uncharacterized protein</fullName>
    </submittedName>
</protein>
<gene>
    <name evidence="1" type="ORF">CKQ54_06105</name>
</gene>
<evidence type="ECO:0000313" key="2">
    <source>
        <dbReference type="Proteomes" id="UP000284853"/>
    </source>
</evidence>
<evidence type="ECO:0000313" key="1">
    <source>
        <dbReference type="EMBL" id="RKF67975.1"/>
    </source>
</evidence>
<dbReference type="EMBL" id="NSDJ01000001">
    <property type="protein sequence ID" value="RKF67975.1"/>
    <property type="molecule type" value="Genomic_DNA"/>
</dbReference>
<sequence length="64" mass="7653">MMLLCVRNLILYLIRTAYTLDVNQPDTTKNYRSIKQLLHSEVFHISYKLVYRLNHLSGLRLKCK</sequence>